<dbReference type="Proteomes" id="UP001595547">
    <property type="component" value="Unassembled WGS sequence"/>
</dbReference>
<dbReference type="GO" id="GO:0016787">
    <property type="term" value="F:hydrolase activity"/>
    <property type="evidence" value="ECO:0007669"/>
    <property type="project" value="UniProtKB-KW"/>
</dbReference>
<organism evidence="4 5">
    <name type="scientific">Cypionkella sinensis</name>
    <dbReference type="NCBI Taxonomy" id="1756043"/>
    <lineage>
        <taxon>Bacteria</taxon>
        <taxon>Pseudomonadati</taxon>
        <taxon>Pseudomonadota</taxon>
        <taxon>Alphaproteobacteria</taxon>
        <taxon>Rhodobacterales</taxon>
        <taxon>Paracoccaceae</taxon>
        <taxon>Cypionkella</taxon>
    </lineage>
</organism>
<evidence type="ECO:0000256" key="2">
    <source>
        <dbReference type="ARBA" id="ARBA00022801"/>
    </source>
</evidence>
<dbReference type="InterPro" id="IPR003140">
    <property type="entry name" value="PLipase/COase/thioEstase"/>
</dbReference>
<protein>
    <submittedName>
        <fullName evidence="4">Alpha/beta hydrolase</fullName>
    </submittedName>
</protein>
<keyword evidence="2 4" id="KW-0378">Hydrolase</keyword>
<reference evidence="5" key="1">
    <citation type="journal article" date="2019" name="Int. J. Syst. Evol. Microbiol.">
        <title>The Global Catalogue of Microorganisms (GCM) 10K type strain sequencing project: providing services to taxonomists for standard genome sequencing and annotation.</title>
        <authorList>
            <consortium name="The Broad Institute Genomics Platform"/>
            <consortium name="The Broad Institute Genome Sequencing Center for Infectious Disease"/>
            <person name="Wu L."/>
            <person name="Ma J."/>
        </authorList>
    </citation>
    <scope>NUCLEOTIDE SEQUENCE [LARGE SCALE GENOMIC DNA]</scope>
    <source>
        <strain evidence="5">KCTC 52039</strain>
    </source>
</reference>
<evidence type="ECO:0000256" key="1">
    <source>
        <dbReference type="ARBA" id="ARBA00006499"/>
    </source>
</evidence>
<dbReference type="PANTHER" id="PTHR10655">
    <property type="entry name" value="LYSOPHOSPHOLIPASE-RELATED"/>
    <property type="match status" value="1"/>
</dbReference>
<comment type="similarity">
    <text evidence="1">Belongs to the AB hydrolase superfamily. AB hydrolase 2 family.</text>
</comment>
<evidence type="ECO:0000313" key="4">
    <source>
        <dbReference type="EMBL" id="MFC3180216.1"/>
    </source>
</evidence>
<dbReference type="InterPro" id="IPR029058">
    <property type="entry name" value="AB_hydrolase_fold"/>
</dbReference>
<dbReference type="InterPro" id="IPR050565">
    <property type="entry name" value="LYPA1-2/EST-like"/>
</dbReference>
<dbReference type="Pfam" id="PF02230">
    <property type="entry name" value="Abhydrolase_2"/>
    <property type="match status" value="1"/>
</dbReference>
<dbReference type="EMBL" id="JBHRTO010000001">
    <property type="protein sequence ID" value="MFC3180216.1"/>
    <property type="molecule type" value="Genomic_DNA"/>
</dbReference>
<gene>
    <name evidence="4" type="ORF">ACFOGH_04370</name>
</gene>
<evidence type="ECO:0000313" key="5">
    <source>
        <dbReference type="Proteomes" id="UP001595547"/>
    </source>
</evidence>
<dbReference type="RefSeq" id="WP_380071847.1">
    <property type="nucleotide sequence ID" value="NZ_JBHRTO010000001.1"/>
</dbReference>
<sequence length="219" mass="22685">MRELKFGRVAAASGQARAMVVFVHGYGADGADLLGLADSLGPHLPDVVFYAPDAPEACAGNPFGRQWFGIPRFDGSSEADATAGLDRAAEDLNGFLDARLAAEGLAPEVLVLLGFSQGAMMSLHVAPRRNQAIAGVVAISGKLMLPDLLQAEAQVKPEVLLVHGDQDPVVPFDEMQAAGNALVATGFATYGHVMKGTGHGIAPDGLQVALSFIADRLGV</sequence>
<name>A0ABV7IUQ4_9RHOB</name>
<evidence type="ECO:0000259" key="3">
    <source>
        <dbReference type="Pfam" id="PF02230"/>
    </source>
</evidence>
<proteinExistence type="inferred from homology"/>
<comment type="caution">
    <text evidence="4">The sequence shown here is derived from an EMBL/GenBank/DDBJ whole genome shotgun (WGS) entry which is preliminary data.</text>
</comment>
<dbReference type="PANTHER" id="PTHR10655:SF17">
    <property type="entry name" value="LYSOPHOSPHOLIPASE-LIKE PROTEIN 1"/>
    <property type="match status" value="1"/>
</dbReference>
<dbReference type="SUPFAM" id="SSF53474">
    <property type="entry name" value="alpha/beta-Hydrolases"/>
    <property type="match status" value="1"/>
</dbReference>
<keyword evidence="5" id="KW-1185">Reference proteome</keyword>
<dbReference type="Gene3D" id="3.40.50.1820">
    <property type="entry name" value="alpha/beta hydrolase"/>
    <property type="match status" value="1"/>
</dbReference>
<feature type="domain" description="Phospholipase/carboxylesterase/thioesterase" evidence="3">
    <location>
        <begin position="8"/>
        <end position="214"/>
    </location>
</feature>
<accession>A0ABV7IUQ4</accession>